<reference evidence="2" key="2">
    <citation type="submission" date="2020-09" db="EMBL/GenBank/DDBJ databases">
        <authorList>
            <person name="Sun Q."/>
            <person name="Zhou Y."/>
        </authorList>
    </citation>
    <scope>NUCLEOTIDE SEQUENCE</scope>
    <source>
        <strain evidence="2">CGMCC 1.14988</strain>
    </source>
</reference>
<gene>
    <name evidence="2" type="ORF">GCM10011354_32410</name>
</gene>
<evidence type="ECO:0000313" key="2">
    <source>
        <dbReference type="EMBL" id="GGI09102.1"/>
    </source>
</evidence>
<dbReference type="Proteomes" id="UP000650511">
    <property type="component" value="Unassembled WGS sequence"/>
</dbReference>
<keyword evidence="3" id="KW-1185">Reference proteome</keyword>
<dbReference type="AlphaFoldDB" id="A0A8J3ETA1"/>
<accession>A0A8J3ETA1</accession>
<reference evidence="2" key="1">
    <citation type="journal article" date="2014" name="Int. J. Syst. Evol. Microbiol.">
        <title>Complete genome sequence of Corynebacterium casei LMG S-19264T (=DSM 44701T), isolated from a smear-ripened cheese.</title>
        <authorList>
            <consortium name="US DOE Joint Genome Institute (JGI-PGF)"/>
            <person name="Walter F."/>
            <person name="Albersmeier A."/>
            <person name="Kalinowski J."/>
            <person name="Ruckert C."/>
        </authorList>
    </citation>
    <scope>NUCLEOTIDE SEQUENCE</scope>
    <source>
        <strain evidence="2">CGMCC 1.14988</strain>
    </source>
</reference>
<organism evidence="2 3">
    <name type="scientific">Egicoccus halophilus</name>
    <dbReference type="NCBI Taxonomy" id="1670830"/>
    <lineage>
        <taxon>Bacteria</taxon>
        <taxon>Bacillati</taxon>
        <taxon>Actinomycetota</taxon>
        <taxon>Nitriliruptoria</taxon>
        <taxon>Egicoccales</taxon>
        <taxon>Egicoccaceae</taxon>
        <taxon>Egicoccus</taxon>
    </lineage>
</organism>
<evidence type="ECO:0000313" key="3">
    <source>
        <dbReference type="Proteomes" id="UP000650511"/>
    </source>
</evidence>
<proteinExistence type="predicted"/>
<sequence length="102" mass="10734">MLLSPPAAEPTRPSPELPTSWHTASRLVDEVVDRAPLDALTSLVDALESAVHAPLPSGLPDGRIALVRRFARAQAVSRRAAAGPVLDDPQVRSAMARLVAVA</sequence>
<protein>
    <submittedName>
        <fullName evidence="2">Uncharacterized protein</fullName>
    </submittedName>
</protein>
<comment type="caution">
    <text evidence="2">The sequence shown here is derived from an EMBL/GenBank/DDBJ whole genome shotgun (WGS) entry which is preliminary data.</text>
</comment>
<dbReference type="RefSeq" id="WP_130650230.1">
    <property type="nucleotide sequence ID" value="NZ_BMHA01000014.1"/>
</dbReference>
<name>A0A8J3ETA1_9ACTN</name>
<feature type="region of interest" description="Disordered" evidence="1">
    <location>
        <begin position="1"/>
        <end position="21"/>
    </location>
</feature>
<dbReference type="EMBL" id="BMHA01000014">
    <property type="protein sequence ID" value="GGI09102.1"/>
    <property type="molecule type" value="Genomic_DNA"/>
</dbReference>
<evidence type="ECO:0000256" key="1">
    <source>
        <dbReference type="SAM" id="MobiDB-lite"/>
    </source>
</evidence>